<dbReference type="GO" id="GO:0016020">
    <property type="term" value="C:membrane"/>
    <property type="evidence" value="ECO:0007669"/>
    <property type="project" value="UniProtKB-SubCell"/>
</dbReference>
<evidence type="ECO:0000313" key="9">
    <source>
        <dbReference type="EMBL" id="MBT1695599.1"/>
    </source>
</evidence>
<evidence type="ECO:0000313" key="10">
    <source>
        <dbReference type="Proteomes" id="UP001319200"/>
    </source>
</evidence>
<sequence>MNWKFLSKKKKEEKPKSKLREWREAIVFAVVVATLIRWSTVEAFVIPTPSMENSMLVGDYLFVSKLHYGPRTPRTPLQIPLTHQKIWGTEIPSYLDWIQLPSWRLPSISHVKREDVVVFNTPAASMNEGEERPIDLKTFYVKRCVGVPGDQLVIKDRLLTVNGKTLSTYPGMKFSYLVTAKDEIKKRNLDKLGLDSDDYMYLGKTRDDKAIYKIWLTTDQLNTVKAAPFIASVDDDYTTHDGPDRDIFPAAMNNAWNGDNYGPLTIPAEGMTIAINDSTLGLYGETIRQYEHHDNVVISDNTLTIDGKAVKEYTFKQDYYFMMGDNRNNSLDSRYWGFVPADHIVGKPLFTWFSVDQEADLLHKIRWSRMFRLVK</sequence>
<protein>
    <recommendedName>
        <fullName evidence="4 7">Signal peptidase I</fullName>
        <ecNumber evidence="3 7">3.4.21.89</ecNumber>
    </recommendedName>
</protein>
<comment type="caution">
    <text evidence="9">The sequence shown here is derived from an EMBL/GenBank/DDBJ whole genome shotgun (WGS) entry which is preliminary data.</text>
</comment>
<dbReference type="NCBIfam" id="TIGR02227">
    <property type="entry name" value="sigpep_I_bact"/>
    <property type="match status" value="2"/>
</dbReference>
<organism evidence="9 10">
    <name type="scientific">Chryseosolibacter histidini</name>
    <dbReference type="NCBI Taxonomy" id="2782349"/>
    <lineage>
        <taxon>Bacteria</taxon>
        <taxon>Pseudomonadati</taxon>
        <taxon>Bacteroidota</taxon>
        <taxon>Cytophagia</taxon>
        <taxon>Cytophagales</taxon>
        <taxon>Chryseotaleaceae</taxon>
        <taxon>Chryseosolibacter</taxon>
    </lineage>
</organism>
<keyword evidence="7" id="KW-0645">Protease</keyword>
<evidence type="ECO:0000256" key="3">
    <source>
        <dbReference type="ARBA" id="ARBA00013208"/>
    </source>
</evidence>
<gene>
    <name evidence="9" type="primary">lepB</name>
    <name evidence="9" type="ORF">KK083_01845</name>
</gene>
<proteinExistence type="inferred from homology"/>
<dbReference type="PANTHER" id="PTHR43390">
    <property type="entry name" value="SIGNAL PEPTIDASE I"/>
    <property type="match status" value="1"/>
</dbReference>
<dbReference type="PRINTS" id="PR00727">
    <property type="entry name" value="LEADERPTASE"/>
</dbReference>
<dbReference type="Proteomes" id="UP001319200">
    <property type="component" value="Unassembled WGS sequence"/>
</dbReference>
<dbReference type="InterPro" id="IPR019533">
    <property type="entry name" value="Peptidase_S26"/>
</dbReference>
<dbReference type="CDD" id="cd06530">
    <property type="entry name" value="S26_SPase_I"/>
    <property type="match status" value="2"/>
</dbReference>
<reference evidence="9 10" key="1">
    <citation type="submission" date="2021-05" db="EMBL/GenBank/DDBJ databases">
        <title>A Polyphasic approach of four new species of the genus Ohtaekwangia: Ohtaekwangia histidinii sp. nov., Ohtaekwangia cretensis sp. nov., Ohtaekwangia indiensis sp. nov., Ohtaekwangia reichenbachii sp. nov. from diverse environment.</title>
        <authorList>
            <person name="Octaviana S."/>
        </authorList>
    </citation>
    <scope>NUCLEOTIDE SEQUENCE [LARGE SCALE GENOMIC DNA]</scope>
    <source>
        <strain evidence="9 10">PWU4</strain>
    </source>
</reference>
<dbReference type="PROSITE" id="PS00761">
    <property type="entry name" value="SPASE_I_3"/>
    <property type="match status" value="1"/>
</dbReference>
<dbReference type="InterPro" id="IPR000223">
    <property type="entry name" value="Pept_S26A_signal_pept_1"/>
</dbReference>
<comment type="subcellular location">
    <subcellularLocation>
        <location evidence="7">Membrane</location>
        <topology evidence="7">Single-pass type II membrane protein</topology>
    </subcellularLocation>
</comment>
<evidence type="ECO:0000256" key="7">
    <source>
        <dbReference type="RuleBase" id="RU362042"/>
    </source>
</evidence>
<feature type="active site" evidence="6">
    <location>
        <position position="50"/>
    </location>
</feature>
<dbReference type="GO" id="GO:0004252">
    <property type="term" value="F:serine-type endopeptidase activity"/>
    <property type="evidence" value="ECO:0007669"/>
    <property type="project" value="InterPro"/>
</dbReference>
<evidence type="ECO:0000256" key="5">
    <source>
        <dbReference type="ARBA" id="ARBA00022801"/>
    </source>
</evidence>
<dbReference type="Pfam" id="PF10502">
    <property type="entry name" value="Peptidase_S26"/>
    <property type="match status" value="2"/>
</dbReference>
<keyword evidence="10" id="KW-1185">Reference proteome</keyword>
<feature type="domain" description="Peptidase S26" evidence="8">
    <location>
        <begin position="20"/>
        <end position="207"/>
    </location>
</feature>
<feature type="domain" description="Peptidase S26" evidence="8">
    <location>
        <begin position="270"/>
        <end position="352"/>
    </location>
</feature>
<dbReference type="GO" id="GO:0009003">
    <property type="term" value="F:signal peptidase activity"/>
    <property type="evidence" value="ECO:0007669"/>
    <property type="project" value="UniProtKB-EC"/>
</dbReference>
<keyword evidence="5 7" id="KW-0378">Hydrolase</keyword>
<dbReference type="PANTHER" id="PTHR43390:SF1">
    <property type="entry name" value="CHLOROPLAST PROCESSING PEPTIDASE"/>
    <property type="match status" value="1"/>
</dbReference>
<dbReference type="GO" id="GO:0006465">
    <property type="term" value="P:signal peptide processing"/>
    <property type="evidence" value="ECO:0007669"/>
    <property type="project" value="InterPro"/>
</dbReference>
<comment type="catalytic activity">
    <reaction evidence="1 7">
        <text>Cleavage of hydrophobic, N-terminal signal or leader sequences from secreted and periplasmic proteins.</text>
        <dbReference type="EC" id="3.4.21.89"/>
    </reaction>
</comment>
<evidence type="ECO:0000256" key="1">
    <source>
        <dbReference type="ARBA" id="ARBA00000677"/>
    </source>
</evidence>
<comment type="similarity">
    <text evidence="2 7">Belongs to the peptidase S26 family.</text>
</comment>
<dbReference type="EMBL" id="JAHESF010000002">
    <property type="protein sequence ID" value="MBT1695599.1"/>
    <property type="molecule type" value="Genomic_DNA"/>
</dbReference>
<evidence type="ECO:0000256" key="6">
    <source>
        <dbReference type="PIRSR" id="PIRSR600223-1"/>
    </source>
</evidence>
<dbReference type="RefSeq" id="WP_254160088.1">
    <property type="nucleotide sequence ID" value="NZ_JAHESF010000002.1"/>
</dbReference>
<name>A0AAP2DHB7_9BACT</name>
<feature type="active site" evidence="6">
    <location>
        <position position="142"/>
    </location>
</feature>
<evidence type="ECO:0000256" key="4">
    <source>
        <dbReference type="ARBA" id="ARBA00019232"/>
    </source>
</evidence>
<accession>A0AAP2DHB7</accession>
<evidence type="ECO:0000256" key="2">
    <source>
        <dbReference type="ARBA" id="ARBA00009370"/>
    </source>
</evidence>
<dbReference type="EC" id="3.4.21.89" evidence="3 7"/>
<dbReference type="InterPro" id="IPR036286">
    <property type="entry name" value="LexA/Signal_pep-like_sf"/>
</dbReference>
<dbReference type="InterPro" id="IPR019758">
    <property type="entry name" value="Pept_S26A_signal_pept_1_CS"/>
</dbReference>
<dbReference type="Gene3D" id="2.10.109.10">
    <property type="entry name" value="Umud Fragment, subunit A"/>
    <property type="match status" value="2"/>
</dbReference>
<evidence type="ECO:0000259" key="8">
    <source>
        <dbReference type="Pfam" id="PF10502"/>
    </source>
</evidence>
<dbReference type="AlphaFoldDB" id="A0AAP2DHB7"/>
<dbReference type="SUPFAM" id="SSF51306">
    <property type="entry name" value="LexA/Signal peptidase"/>
    <property type="match status" value="1"/>
</dbReference>